<feature type="non-terminal residue" evidence="2">
    <location>
        <position position="89"/>
    </location>
</feature>
<evidence type="ECO:0000313" key="3">
    <source>
        <dbReference type="Proteomes" id="UP000193642"/>
    </source>
</evidence>
<dbReference type="AlphaFoldDB" id="A0A1Y2CFA0"/>
<gene>
    <name evidence="2" type="ORF">BCR33DRAFT_716375</name>
</gene>
<accession>A0A1Y2CFA0</accession>
<evidence type="ECO:0000313" key="2">
    <source>
        <dbReference type="EMBL" id="ORY45748.1"/>
    </source>
</evidence>
<sequence>MAGILSFILGLKHPLDQPIVLPTGGINNVLNALTALAKLSAVPTTQSMSSLIPTAAPSNVEISIPSASSTSLTPPSNTMDPTNCKISQY</sequence>
<evidence type="ECO:0000256" key="1">
    <source>
        <dbReference type="SAM" id="MobiDB-lite"/>
    </source>
</evidence>
<proteinExistence type="predicted"/>
<name>A0A1Y2CFA0_9FUNG</name>
<dbReference type="EMBL" id="MCGO01000019">
    <property type="protein sequence ID" value="ORY45748.1"/>
    <property type="molecule type" value="Genomic_DNA"/>
</dbReference>
<feature type="compositionally biased region" description="Polar residues" evidence="1">
    <location>
        <begin position="79"/>
        <end position="89"/>
    </location>
</feature>
<keyword evidence="3" id="KW-1185">Reference proteome</keyword>
<protein>
    <submittedName>
        <fullName evidence="2">Uncharacterized protein</fullName>
    </submittedName>
</protein>
<reference evidence="2 3" key="1">
    <citation type="submission" date="2016-07" db="EMBL/GenBank/DDBJ databases">
        <title>Pervasive Adenine N6-methylation of Active Genes in Fungi.</title>
        <authorList>
            <consortium name="DOE Joint Genome Institute"/>
            <person name="Mondo S.J."/>
            <person name="Dannebaum R.O."/>
            <person name="Kuo R.C."/>
            <person name="Labutti K."/>
            <person name="Haridas S."/>
            <person name="Kuo A."/>
            <person name="Salamov A."/>
            <person name="Ahrendt S.R."/>
            <person name="Lipzen A."/>
            <person name="Sullivan W."/>
            <person name="Andreopoulos W.B."/>
            <person name="Clum A."/>
            <person name="Lindquist E."/>
            <person name="Daum C."/>
            <person name="Ramamoorthy G.K."/>
            <person name="Gryganskyi A."/>
            <person name="Culley D."/>
            <person name="Magnuson J.K."/>
            <person name="James T.Y."/>
            <person name="O'Malley M.A."/>
            <person name="Stajich J.E."/>
            <person name="Spatafora J.W."/>
            <person name="Visel A."/>
            <person name="Grigoriev I.V."/>
        </authorList>
    </citation>
    <scope>NUCLEOTIDE SEQUENCE [LARGE SCALE GENOMIC DNA]</scope>
    <source>
        <strain evidence="2 3">JEL800</strain>
    </source>
</reference>
<feature type="compositionally biased region" description="Low complexity" evidence="1">
    <location>
        <begin position="65"/>
        <end position="78"/>
    </location>
</feature>
<organism evidence="2 3">
    <name type="scientific">Rhizoclosmatium globosum</name>
    <dbReference type="NCBI Taxonomy" id="329046"/>
    <lineage>
        <taxon>Eukaryota</taxon>
        <taxon>Fungi</taxon>
        <taxon>Fungi incertae sedis</taxon>
        <taxon>Chytridiomycota</taxon>
        <taxon>Chytridiomycota incertae sedis</taxon>
        <taxon>Chytridiomycetes</taxon>
        <taxon>Chytridiales</taxon>
        <taxon>Chytriomycetaceae</taxon>
        <taxon>Rhizoclosmatium</taxon>
    </lineage>
</organism>
<feature type="region of interest" description="Disordered" evidence="1">
    <location>
        <begin position="65"/>
        <end position="89"/>
    </location>
</feature>
<dbReference type="Proteomes" id="UP000193642">
    <property type="component" value="Unassembled WGS sequence"/>
</dbReference>
<comment type="caution">
    <text evidence="2">The sequence shown here is derived from an EMBL/GenBank/DDBJ whole genome shotgun (WGS) entry which is preliminary data.</text>
</comment>